<name>B4H3W9_DROPE</name>
<evidence type="ECO:0000313" key="3">
    <source>
        <dbReference type="Proteomes" id="UP000008744"/>
    </source>
</evidence>
<organism evidence="3">
    <name type="scientific">Drosophila persimilis</name>
    <name type="common">Fruit fly</name>
    <dbReference type="NCBI Taxonomy" id="7234"/>
    <lineage>
        <taxon>Eukaryota</taxon>
        <taxon>Metazoa</taxon>
        <taxon>Ecdysozoa</taxon>
        <taxon>Arthropoda</taxon>
        <taxon>Hexapoda</taxon>
        <taxon>Insecta</taxon>
        <taxon>Pterygota</taxon>
        <taxon>Neoptera</taxon>
        <taxon>Endopterygota</taxon>
        <taxon>Diptera</taxon>
        <taxon>Brachycera</taxon>
        <taxon>Muscomorpha</taxon>
        <taxon>Ephydroidea</taxon>
        <taxon>Drosophilidae</taxon>
        <taxon>Drosophila</taxon>
        <taxon>Sophophora</taxon>
    </lineage>
</organism>
<protein>
    <submittedName>
        <fullName evidence="2">GL15260</fullName>
    </submittedName>
</protein>
<keyword evidence="3" id="KW-1185">Reference proteome</keyword>
<feature type="region of interest" description="Disordered" evidence="1">
    <location>
        <begin position="1"/>
        <end position="24"/>
    </location>
</feature>
<gene>
    <name evidence="2" type="primary">Dper\GL15260</name>
    <name evidence="2" type="ORF">Dper_GL15260</name>
</gene>
<dbReference type="HOGENOM" id="CLU_2186659_0_0_1"/>
<proteinExistence type="predicted"/>
<accession>B4H3W9</accession>
<dbReference type="AlphaFoldDB" id="B4H3W9"/>
<dbReference type="Proteomes" id="UP000008744">
    <property type="component" value="Unassembled WGS sequence"/>
</dbReference>
<feature type="region of interest" description="Disordered" evidence="1">
    <location>
        <begin position="60"/>
        <end position="109"/>
    </location>
</feature>
<reference evidence="2 3" key="1">
    <citation type="journal article" date="2007" name="Nature">
        <title>Evolution of genes and genomes on the Drosophila phylogeny.</title>
        <authorList>
            <consortium name="Drosophila 12 Genomes Consortium"/>
            <person name="Clark A.G."/>
            <person name="Eisen M.B."/>
            <person name="Smith D.R."/>
            <person name="Bergman C.M."/>
            <person name="Oliver B."/>
            <person name="Markow T.A."/>
            <person name="Kaufman T.C."/>
            <person name="Kellis M."/>
            <person name="Gelbart W."/>
            <person name="Iyer V.N."/>
            <person name="Pollard D.A."/>
            <person name="Sackton T.B."/>
            <person name="Larracuente A.M."/>
            <person name="Singh N.D."/>
            <person name="Abad J.P."/>
            <person name="Abt D.N."/>
            <person name="Adryan B."/>
            <person name="Aguade M."/>
            <person name="Akashi H."/>
            <person name="Anderson W.W."/>
            <person name="Aquadro C.F."/>
            <person name="Ardell D.H."/>
            <person name="Arguello R."/>
            <person name="Artieri C.G."/>
            <person name="Barbash D.A."/>
            <person name="Barker D."/>
            <person name="Barsanti P."/>
            <person name="Batterham P."/>
            <person name="Batzoglou S."/>
            <person name="Begun D."/>
            <person name="Bhutkar A."/>
            <person name="Blanco E."/>
            <person name="Bosak S.A."/>
            <person name="Bradley R.K."/>
            <person name="Brand A.D."/>
            <person name="Brent M.R."/>
            <person name="Brooks A.N."/>
            <person name="Brown R.H."/>
            <person name="Butlin R.K."/>
            <person name="Caggese C."/>
            <person name="Calvi B.R."/>
            <person name="Bernardo de Carvalho A."/>
            <person name="Caspi A."/>
            <person name="Castrezana S."/>
            <person name="Celniker S.E."/>
            <person name="Chang J.L."/>
            <person name="Chapple C."/>
            <person name="Chatterji S."/>
            <person name="Chinwalla A."/>
            <person name="Civetta A."/>
            <person name="Clifton S.W."/>
            <person name="Comeron J.M."/>
            <person name="Costello J.C."/>
            <person name="Coyne J.A."/>
            <person name="Daub J."/>
            <person name="David R.G."/>
            <person name="Delcher A.L."/>
            <person name="Delehaunty K."/>
            <person name="Do C.B."/>
            <person name="Ebling H."/>
            <person name="Edwards K."/>
            <person name="Eickbush T."/>
            <person name="Evans J.D."/>
            <person name="Filipski A."/>
            <person name="Findeiss S."/>
            <person name="Freyhult E."/>
            <person name="Fulton L."/>
            <person name="Fulton R."/>
            <person name="Garcia A.C."/>
            <person name="Gardiner A."/>
            <person name="Garfield D.A."/>
            <person name="Garvin B.E."/>
            <person name="Gibson G."/>
            <person name="Gilbert D."/>
            <person name="Gnerre S."/>
            <person name="Godfrey J."/>
            <person name="Good R."/>
            <person name="Gotea V."/>
            <person name="Gravely B."/>
            <person name="Greenberg A.J."/>
            <person name="Griffiths-Jones S."/>
            <person name="Gross S."/>
            <person name="Guigo R."/>
            <person name="Gustafson E.A."/>
            <person name="Haerty W."/>
            <person name="Hahn M.W."/>
            <person name="Halligan D.L."/>
            <person name="Halpern A.L."/>
            <person name="Halter G.M."/>
            <person name="Han M.V."/>
            <person name="Heger A."/>
            <person name="Hillier L."/>
            <person name="Hinrichs A.S."/>
            <person name="Holmes I."/>
            <person name="Hoskins R.A."/>
            <person name="Hubisz M.J."/>
            <person name="Hultmark D."/>
            <person name="Huntley M.A."/>
            <person name="Jaffe D.B."/>
            <person name="Jagadeeshan S."/>
            <person name="Jeck W.R."/>
            <person name="Johnson J."/>
            <person name="Jones C.D."/>
            <person name="Jordan W.C."/>
            <person name="Karpen G.H."/>
            <person name="Kataoka E."/>
            <person name="Keightley P.D."/>
            <person name="Kheradpour P."/>
            <person name="Kirkness E.F."/>
            <person name="Koerich L.B."/>
            <person name="Kristiansen K."/>
            <person name="Kudrna D."/>
            <person name="Kulathinal R.J."/>
            <person name="Kumar S."/>
            <person name="Kwok R."/>
            <person name="Lander E."/>
            <person name="Langley C.H."/>
            <person name="Lapoint R."/>
            <person name="Lazzaro B.P."/>
            <person name="Lee S.J."/>
            <person name="Levesque L."/>
            <person name="Li R."/>
            <person name="Lin C.F."/>
            <person name="Lin M.F."/>
            <person name="Lindblad-Toh K."/>
            <person name="Llopart A."/>
            <person name="Long M."/>
            <person name="Low L."/>
            <person name="Lozovsky E."/>
            <person name="Lu J."/>
            <person name="Luo M."/>
            <person name="Machado C.A."/>
            <person name="Makalowski W."/>
            <person name="Marzo M."/>
            <person name="Matsuda M."/>
            <person name="Matzkin L."/>
            <person name="McAllister B."/>
            <person name="McBride C.S."/>
            <person name="McKernan B."/>
            <person name="McKernan K."/>
            <person name="Mendez-Lago M."/>
            <person name="Minx P."/>
            <person name="Mollenhauer M.U."/>
            <person name="Montooth K."/>
            <person name="Mount S.M."/>
            <person name="Mu X."/>
            <person name="Myers E."/>
            <person name="Negre B."/>
            <person name="Newfeld S."/>
            <person name="Nielsen R."/>
            <person name="Noor M.A."/>
            <person name="O'Grady P."/>
            <person name="Pachter L."/>
            <person name="Papaceit M."/>
            <person name="Parisi M.J."/>
            <person name="Parisi M."/>
            <person name="Parts L."/>
            <person name="Pedersen J.S."/>
            <person name="Pesole G."/>
            <person name="Phillippy A.M."/>
            <person name="Ponting C.P."/>
            <person name="Pop M."/>
            <person name="Porcelli D."/>
            <person name="Powell J.R."/>
            <person name="Prohaska S."/>
            <person name="Pruitt K."/>
            <person name="Puig M."/>
            <person name="Quesneville H."/>
            <person name="Ram K.R."/>
            <person name="Rand D."/>
            <person name="Rasmussen M.D."/>
            <person name="Reed L.K."/>
            <person name="Reenan R."/>
            <person name="Reily A."/>
            <person name="Remington K.A."/>
            <person name="Rieger T.T."/>
            <person name="Ritchie M.G."/>
            <person name="Robin C."/>
            <person name="Rogers Y.H."/>
            <person name="Rohde C."/>
            <person name="Rozas J."/>
            <person name="Rubenfield M.J."/>
            <person name="Ruiz A."/>
            <person name="Russo S."/>
            <person name="Salzberg S.L."/>
            <person name="Sanchez-Gracia A."/>
            <person name="Saranga D.J."/>
            <person name="Sato H."/>
            <person name="Schaeffer S.W."/>
            <person name="Schatz M.C."/>
            <person name="Schlenke T."/>
            <person name="Schwartz R."/>
            <person name="Segarra C."/>
            <person name="Singh R.S."/>
            <person name="Sirot L."/>
            <person name="Sirota M."/>
            <person name="Sisneros N.B."/>
            <person name="Smith C.D."/>
            <person name="Smith T.F."/>
            <person name="Spieth J."/>
            <person name="Stage D.E."/>
            <person name="Stark A."/>
            <person name="Stephan W."/>
            <person name="Strausberg R.L."/>
            <person name="Strempel S."/>
            <person name="Sturgill D."/>
            <person name="Sutton G."/>
            <person name="Sutton G.G."/>
            <person name="Tao W."/>
            <person name="Teichmann S."/>
            <person name="Tobari Y.N."/>
            <person name="Tomimura Y."/>
            <person name="Tsolas J.M."/>
            <person name="Valente V.L."/>
            <person name="Venter E."/>
            <person name="Venter J.C."/>
            <person name="Vicario S."/>
            <person name="Vieira F.G."/>
            <person name="Vilella A.J."/>
            <person name="Villasante A."/>
            <person name="Walenz B."/>
            <person name="Wang J."/>
            <person name="Wasserman M."/>
            <person name="Watts T."/>
            <person name="Wilson D."/>
            <person name="Wilson R.K."/>
            <person name="Wing R.A."/>
            <person name="Wolfner M.F."/>
            <person name="Wong A."/>
            <person name="Wong G.K."/>
            <person name="Wu C.I."/>
            <person name="Wu G."/>
            <person name="Yamamoto D."/>
            <person name="Yang H.P."/>
            <person name="Yang S.P."/>
            <person name="Yorke J.A."/>
            <person name="Yoshida K."/>
            <person name="Zdobnov E."/>
            <person name="Zhang P."/>
            <person name="Zhang Y."/>
            <person name="Zimin A.V."/>
            <person name="Baldwin J."/>
            <person name="Abdouelleil A."/>
            <person name="Abdulkadir J."/>
            <person name="Abebe A."/>
            <person name="Abera B."/>
            <person name="Abreu J."/>
            <person name="Acer S.C."/>
            <person name="Aftuck L."/>
            <person name="Alexander A."/>
            <person name="An P."/>
            <person name="Anderson E."/>
            <person name="Anderson S."/>
            <person name="Arachi H."/>
            <person name="Azer M."/>
            <person name="Bachantsang P."/>
            <person name="Barry A."/>
            <person name="Bayul T."/>
            <person name="Berlin A."/>
            <person name="Bessette D."/>
            <person name="Bloom T."/>
            <person name="Blye J."/>
            <person name="Boguslavskiy L."/>
            <person name="Bonnet C."/>
            <person name="Boukhgalter B."/>
            <person name="Bourzgui I."/>
            <person name="Brown A."/>
            <person name="Cahill P."/>
            <person name="Channer S."/>
            <person name="Cheshatsang Y."/>
            <person name="Chuda L."/>
            <person name="Citroen M."/>
            <person name="Collymore A."/>
            <person name="Cooke P."/>
            <person name="Costello M."/>
            <person name="D'Aco K."/>
            <person name="Daza R."/>
            <person name="De Haan G."/>
            <person name="DeGray S."/>
            <person name="DeMaso C."/>
            <person name="Dhargay N."/>
            <person name="Dooley K."/>
            <person name="Dooley E."/>
            <person name="Doricent M."/>
            <person name="Dorje P."/>
            <person name="Dorjee K."/>
            <person name="Dupes A."/>
            <person name="Elong R."/>
            <person name="Falk J."/>
            <person name="Farina A."/>
            <person name="Faro S."/>
            <person name="Ferguson D."/>
            <person name="Fisher S."/>
            <person name="Foley C.D."/>
            <person name="Franke A."/>
            <person name="Friedrich D."/>
            <person name="Gadbois L."/>
            <person name="Gearin G."/>
            <person name="Gearin C.R."/>
            <person name="Giannoukos G."/>
            <person name="Goode T."/>
            <person name="Graham J."/>
            <person name="Grandbois E."/>
            <person name="Grewal S."/>
            <person name="Gyaltsen K."/>
            <person name="Hafez N."/>
            <person name="Hagos B."/>
            <person name="Hall J."/>
            <person name="Henson C."/>
            <person name="Hollinger A."/>
            <person name="Honan T."/>
            <person name="Huard M.D."/>
            <person name="Hughes L."/>
            <person name="Hurhula B."/>
            <person name="Husby M.E."/>
            <person name="Kamat A."/>
            <person name="Kanga B."/>
            <person name="Kashin S."/>
            <person name="Khazanovich D."/>
            <person name="Kisner P."/>
            <person name="Lance K."/>
            <person name="Lara M."/>
            <person name="Lee W."/>
            <person name="Lennon N."/>
            <person name="Letendre F."/>
            <person name="LeVine R."/>
            <person name="Lipovsky A."/>
            <person name="Liu X."/>
            <person name="Liu J."/>
            <person name="Liu S."/>
            <person name="Lokyitsang T."/>
            <person name="Lokyitsang Y."/>
            <person name="Lubonja R."/>
            <person name="Lui A."/>
            <person name="MacDonald P."/>
            <person name="Magnisalis V."/>
            <person name="Maru K."/>
            <person name="Matthews C."/>
            <person name="McCusker W."/>
            <person name="McDonough S."/>
            <person name="Mehta T."/>
            <person name="Meldrim J."/>
            <person name="Meneus L."/>
            <person name="Mihai O."/>
            <person name="Mihalev A."/>
            <person name="Mihova T."/>
            <person name="Mittelman R."/>
            <person name="Mlenga V."/>
            <person name="Montmayeur A."/>
            <person name="Mulrain L."/>
            <person name="Navidi A."/>
            <person name="Naylor J."/>
            <person name="Negash T."/>
            <person name="Nguyen T."/>
            <person name="Nguyen N."/>
            <person name="Nicol R."/>
            <person name="Norbu C."/>
            <person name="Norbu N."/>
            <person name="Novod N."/>
            <person name="O'Neill B."/>
            <person name="Osman S."/>
            <person name="Markiewicz E."/>
            <person name="Oyono O.L."/>
            <person name="Patti C."/>
            <person name="Phunkhang P."/>
            <person name="Pierre F."/>
            <person name="Priest M."/>
            <person name="Raghuraman S."/>
            <person name="Rege F."/>
            <person name="Reyes R."/>
            <person name="Rise C."/>
            <person name="Rogov P."/>
            <person name="Ross K."/>
            <person name="Ryan E."/>
            <person name="Settipalli S."/>
            <person name="Shea T."/>
            <person name="Sherpa N."/>
            <person name="Shi L."/>
            <person name="Shih D."/>
            <person name="Sparrow T."/>
            <person name="Spaulding J."/>
            <person name="Stalker J."/>
            <person name="Stange-Thomann N."/>
            <person name="Stavropoulos S."/>
            <person name="Stone C."/>
            <person name="Strader C."/>
            <person name="Tesfaye S."/>
            <person name="Thomson T."/>
            <person name="Thoulutsang Y."/>
            <person name="Thoulutsang D."/>
            <person name="Topham K."/>
            <person name="Topping I."/>
            <person name="Tsamla T."/>
            <person name="Vassiliev H."/>
            <person name="Vo A."/>
            <person name="Wangchuk T."/>
            <person name="Wangdi T."/>
            <person name="Weiand M."/>
            <person name="Wilkinson J."/>
            <person name="Wilson A."/>
            <person name="Yadav S."/>
            <person name="Young G."/>
            <person name="Yu Q."/>
            <person name="Zembek L."/>
            <person name="Zhong D."/>
            <person name="Zimmer A."/>
            <person name="Zwirko Z."/>
            <person name="Jaffe D.B."/>
            <person name="Alvarez P."/>
            <person name="Brockman W."/>
            <person name="Butler J."/>
            <person name="Chin C."/>
            <person name="Gnerre S."/>
            <person name="Grabherr M."/>
            <person name="Kleber M."/>
            <person name="Mauceli E."/>
            <person name="MacCallum I."/>
        </authorList>
    </citation>
    <scope>NUCLEOTIDE SEQUENCE [LARGE SCALE GENOMIC DNA]</scope>
    <source>
        <strain evidence="3">MSH-3 / Tucson 14011-0111.49</strain>
    </source>
</reference>
<sequence>MYFSSGDQPAASQQQQQQDTKAHQFEDYSILSSASSAHQFLSFAFDSSFSFSFWILASGNPHHHPSQPMGPTHCDSKWTQSASDCQEQEQRKQPQSQQPLQEETEELAS</sequence>
<evidence type="ECO:0000256" key="1">
    <source>
        <dbReference type="SAM" id="MobiDB-lite"/>
    </source>
</evidence>
<feature type="compositionally biased region" description="Polar residues" evidence="1">
    <location>
        <begin position="1"/>
        <end position="12"/>
    </location>
</feature>
<dbReference type="EMBL" id="CH479207">
    <property type="protein sequence ID" value="EDW31070.1"/>
    <property type="molecule type" value="Genomic_DNA"/>
</dbReference>
<evidence type="ECO:0000313" key="2">
    <source>
        <dbReference type="EMBL" id="EDW31070.1"/>
    </source>
</evidence>